<evidence type="ECO:0000256" key="1">
    <source>
        <dbReference type="SAM" id="Phobius"/>
    </source>
</evidence>
<dbReference type="EMBL" id="JAKLWS010000007">
    <property type="protein sequence ID" value="MCG2588398.1"/>
    <property type="molecule type" value="Genomic_DNA"/>
</dbReference>
<feature type="transmembrane region" description="Helical" evidence="1">
    <location>
        <begin position="120"/>
        <end position="141"/>
    </location>
</feature>
<name>A0ABS9KC57_9BACT</name>
<dbReference type="Proteomes" id="UP001165366">
    <property type="component" value="Unassembled WGS sequence"/>
</dbReference>
<keyword evidence="3" id="KW-1185">Reference proteome</keyword>
<dbReference type="RefSeq" id="WP_237853240.1">
    <property type="nucleotide sequence ID" value="NZ_JAKLWS010000007.1"/>
</dbReference>
<dbReference type="Pfam" id="PF09858">
    <property type="entry name" value="DUF2085"/>
    <property type="match status" value="1"/>
</dbReference>
<sequence length="161" mass="18183">MKNAMSYWLLLGGLTIMLVLSLGGGLWGAEQSIGHWTGKLFENVCHQDPLRSLTVNGTPMAVNSRCFGIFSGLWMGWLAIPIIIRFSLKKLWTNWFLLLAVMLQIIDYMGNHILWENNNASRVVLGLLLGAAVAIFLSDFFQTKKIRVNHERGRKYTSTLI</sequence>
<keyword evidence="1" id="KW-1133">Transmembrane helix</keyword>
<reference evidence="2" key="1">
    <citation type="submission" date="2022-01" db="EMBL/GenBank/DDBJ databases">
        <authorList>
            <person name="Wang Y."/>
        </authorList>
    </citation>
    <scope>NUCLEOTIDE SEQUENCE</scope>
    <source>
        <strain evidence="2">WB101</strain>
    </source>
</reference>
<accession>A0ABS9KC57</accession>
<feature type="transmembrane region" description="Helical" evidence="1">
    <location>
        <begin position="67"/>
        <end position="88"/>
    </location>
</feature>
<reference evidence="2" key="2">
    <citation type="submission" date="2024-05" db="EMBL/GenBank/DDBJ databases">
        <title>Rhodohalobacter halophilus gen. nov., sp. nov., a moderately halophilic member of the family Balneolaceae.</title>
        <authorList>
            <person name="Xia J."/>
        </authorList>
    </citation>
    <scope>NUCLEOTIDE SEQUENCE</scope>
    <source>
        <strain evidence="2">WB101</strain>
    </source>
</reference>
<comment type="caution">
    <text evidence="2">The sequence shown here is derived from an EMBL/GenBank/DDBJ whole genome shotgun (WGS) entry which is preliminary data.</text>
</comment>
<protein>
    <submittedName>
        <fullName evidence="2">DUF2085 domain-containing protein</fullName>
    </submittedName>
</protein>
<evidence type="ECO:0000313" key="2">
    <source>
        <dbReference type="EMBL" id="MCG2588398.1"/>
    </source>
</evidence>
<dbReference type="InterPro" id="IPR019206">
    <property type="entry name" value="DUF2085_TM"/>
</dbReference>
<organism evidence="2 3">
    <name type="scientific">Rhodohalobacter sulfatireducens</name>
    <dbReference type="NCBI Taxonomy" id="2911366"/>
    <lineage>
        <taxon>Bacteria</taxon>
        <taxon>Pseudomonadati</taxon>
        <taxon>Balneolota</taxon>
        <taxon>Balneolia</taxon>
        <taxon>Balneolales</taxon>
        <taxon>Balneolaceae</taxon>
        <taxon>Rhodohalobacter</taxon>
    </lineage>
</organism>
<evidence type="ECO:0000313" key="3">
    <source>
        <dbReference type="Proteomes" id="UP001165366"/>
    </source>
</evidence>
<feature type="transmembrane region" description="Helical" evidence="1">
    <location>
        <begin position="95"/>
        <end position="114"/>
    </location>
</feature>
<gene>
    <name evidence="2" type="ORF">L6773_07480</name>
</gene>
<keyword evidence="1" id="KW-0472">Membrane</keyword>
<keyword evidence="1" id="KW-0812">Transmembrane</keyword>
<proteinExistence type="predicted"/>